<accession>A0A1B0BEZ3</accession>
<protein>
    <submittedName>
        <fullName evidence="1">Uncharacterized protein</fullName>
    </submittedName>
</protein>
<name>A0A1B0BEZ3_9MUSC</name>
<dbReference type="AlphaFoldDB" id="A0A1B0BEZ3"/>
<evidence type="ECO:0000313" key="2">
    <source>
        <dbReference type="Proteomes" id="UP000092460"/>
    </source>
</evidence>
<organism evidence="1 2">
    <name type="scientific">Glossina palpalis gambiensis</name>
    <dbReference type="NCBI Taxonomy" id="67801"/>
    <lineage>
        <taxon>Eukaryota</taxon>
        <taxon>Metazoa</taxon>
        <taxon>Ecdysozoa</taxon>
        <taxon>Arthropoda</taxon>
        <taxon>Hexapoda</taxon>
        <taxon>Insecta</taxon>
        <taxon>Pterygota</taxon>
        <taxon>Neoptera</taxon>
        <taxon>Endopterygota</taxon>
        <taxon>Diptera</taxon>
        <taxon>Brachycera</taxon>
        <taxon>Muscomorpha</taxon>
        <taxon>Hippoboscoidea</taxon>
        <taxon>Glossinidae</taxon>
        <taxon>Glossina</taxon>
    </lineage>
</organism>
<reference evidence="2" key="1">
    <citation type="submission" date="2015-01" db="EMBL/GenBank/DDBJ databases">
        <authorList>
            <person name="Aksoy S."/>
            <person name="Warren W."/>
            <person name="Wilson R.K."/>
        </authorList>
    </citation>
    <scope>NUCLEOTIDE SEQUENCE [LARGE SCALE GENOMIC DNA]</scope>
    <source>
        <strain evidence="2">IAEA</strain>
    </source>
</reference>
<evidence type="ECO:0000313" key="1">
    <source>
        <dbReference type="EnsemblMetazoa" id="GPPI027905-PA"/>
    </source>
</evidence>
<dbReference type="Proteomes" id="UP000092460">
    <property type="component" value="Unassembled WGS sequence"/>
</dbReference>
<dbReference type="VEuPathDB" id="VectorBase:GPPI027905"/>
<reference evidence="1" key="2">
    <citation type="submission" date="2020-05" db="UniProtKB">
        <authorList>
            <consortium name="EnsemblMetazoa"/>
        </authorList>
    </citation>
    <scope>IDENTIFICATION</scope>
    <source>
        <strain evidence="1">IAEA</strain>
    </source>
</reference>
<dbReference type="EMBL" id="JXJN01013179">
    <property type="status" value="NOT_ANNOTATED_CDS"/>
    <property type="molecule type" value="Genomic_DNA"/>
</dbReference>
<proteinExistence type="predicted"/>
<dbReference type="EnsemblMetazoa" id="GPPI027905-RA">
    <property type="protein sequence ID" value="GPPI027905-PA"/>
    <property type="gene ID" value="GPPI027905"/>
</dbReference>
<sequence>MLYVVTDCQYIVNEINKPLSVQFLHSVLPSTSGALLNLQFLKINSKNLGDVLGRQSTSLQSTFTKTRLKVNPYDSV</sequence>
<keyword evidence="2" id="KW-1185">Reference proteome</keyword>